<accession>A0A4Y8RFF0</accession>
<dbReference type="Proteomes" id="UP000298179">
    <property type="component" value="Unassembled WGS sequence"/>
</dbReference>
<protein>
    <submittedName>
        <fullName evidence="2">Arc family DNA-binding protein</fullName>
    </submittedName>
</protein>
<name>A0A4Y8RFF0_9HYPH</name>
<dbReference type="GO" id="GO:0003677">
    <property type="term" value="F:DNA binding"/>
    <property type="evidence" value="ECO:0007669"/>
    <property type="project" value="UniProtKB-KW"/>
</dbReference>
<dbReference type="InterPro" id="IPR010985">
    <property type="entry name" value="Ribbon_hlx_hlx"/>
</dbReference>
<dbReference type="SUPFAM" id="SSF47598">
    <property type="entry name" value="Ribbon-helix-helix"/>
    <property type="match status" value="1"/>
</dbReference>
<dbReference type="InterPro" id="IPR005569">
    <property type="entry name" value="Arc_DNA-bd_dom"/>
</dbReference>
<evidence type="ECO:0000313" key="2">
    <source>
        <dbReference type="EMBL" id="TFF20804.1"/>
    </source>
</evidence>
<dbReference type="GO" id="GO:0006355">
    <property type="term" value="P:regulation of DNA-templated transcription"/>
    <property type="evidence" value="ECO:0007669"/>
    <property type="project" value="InterPro"/>
</dbReference>
<evidence type="ECO:0000259" key="1">
    <source>
        <dbReference type="Pfam" id="PF03869"/>
    </source>
</evidence>
<feature type="domain" description="Arc-like DNA binding" evidence="1">
    <location>
        <begin position="8"/>
        <end position="49"/>
    </location>
</feature>
<organism evidence="2 3">
    <name type="scientific">Jiella endophytica</name>
    <dbReference type="NCBI Taxonomy" id="2558362"/>
    <lineage>
        <taxon>Bacteria</taxon>
        <taxon>Pseudomonadati</taxon>
        <taxon>Pseudomonadota</taxon>
        <taxon>Alphaproteobacteria</taxon>
        <taxon>Hyphomicrobiales</taxon>
        <taxon>Aurantimonadaceae</taxon>
        <taxon>Jiella</taxon>
    </lineage>
</organism>
<proteinExistence type="predicted"/>
<evidence type="ECO:0000313" key="3">
    <source>
        <dbReference type="Proteomes" id="UP000298179"/>
    </source>
</evidence>
<dbReference type="EMBL" id="SOZD01000005">
    <property type="protein sequence ID" value="TFF20804.1"/>
    <property type="molecule type" value="Genomic_DNA"/>
</dbReference>
<dbReference type="RefSeq" id="WP_134763279.1">
    <property type="nucleotide sequence ID" value="NZ_SOZD01000005.1"/>
</dbReference>
<comment type="caution">
    <text evidence="2">The sequence shown here is derived from an EMBL/GenBank/DDBJ whole genome shotgun (WGS) entry which is preliminary data.</text>
</comment>
<keyword evidence="3" id="KW-1185">Reference proteome</keyword>
<dbReference type="Pfam" id="PF03869">
    <property type="entry name" value="Arc"/>
    <property type="match status" value="1"/>
</dbReference>
<gene>
    <name evidence="2" type="ORF">E3C22_18115</name>
</gene>
<dbReference type="AlphaFoldDB" id="A0A4Y8RFF0"/>
<dbReference type="InterPro" id="IPR013321">
    <property type="entry name" value="Arc_rbn_hlx_hlx"/>
</dbReference>
<sequence>MARKGNPSSNADQFQVRLPDGLRGRLKAAAAGNHRSMNSHIVAVLQASIEGAPALPIDLAKIIEKHIEAEVERRIRLARDTPEARS</sequence>
<keyword evidence="2" id="KW-0238">DNA-binding</keyword>
<dbReference type="Gene3D" id="1.10.1220.10">
    <property type="entry name" value="Met repressor-like"/>
    <property type="match status" value="1"/>
</dbReference>
<dbReference type="OrthoDB" id="6890552at2"/>
<reference evidence="2 3" key="1">
    <citation type="submission" date="2019-03" db="EMBL/GenBank/DDBJ databases">
        <title>Jiella endophytica sp. nov., a novel endophytic bacterium isolated from root of Ficus microcarpa Linn. f.</title>
        <authorList>
            <person name="Tuo L."/>
        </authorList>
    </citation>
    <scope>NUCLEOTIDE SEQUENCE [LARGE SCALE GENOMIC DNA]</scope>
    <source>
        <strain evidence="2 3">CBS5Q-3</strain>
    </source>
</reference>